<dbReference type="SMART" id="SM00225">
    <property type="entry name" value="BTB"/>
    <property type="match status" value="1"/>
</dbReference>
<evidence type="ECO:0000259" key="2">
    <source>
        <dbReference type="PROSITE" id="PS50144"/>
    </source>
</evidence>
<comment type="caution">
    <text evidence="3">The sequence shown here is derived from an EMBL/GenBank/DDBJ whole genome shotgun (WGS) entry which is preliminary data.</text>
</comment>
<dbReference type="PROSITE" id="PS50144">
    <property type="entry name" value="MATH"/>
    <property type="match status" value="1"/>
</dbReference>
<dbReference type="SUPFAM" id="SSF54695">
    <property type="entry name" value="POZ domain"/>
    <property type="match status" value="1"/>
</dbReference>
<dbReference type="Gene3D" id="1.25.40.420">
    <property type="match status" value="1"/>
</dbReference>
<dbReference type="Gene3D" id="3.30.710.10">
    <property type="entry name" value="Potassium Channel Kv1.1, Chain A"/>
    <property type="match status" value="1"/>
</dbReference>
<protein>
    <recommendedName>
        <fullName evidence="5">Speckle-type POZ protein</fullName>
    </recommendedName>
</protein>
<evidence type="ECO:0000259" key="1">
    <source>
        <dbReference type="PROSITE" id="PS50097"/>
    </source>
</evidence>
<name>A0ABP1QTQ7_9HEXA</name>
<dbReference type="InterPro" id="IPR011333">
    <property type="entry name" value="SKP1/BTB/POZ_sf"/>
</dbReference>
<evidence type="ECO:0000313" key="3">
    <source>
        <dbReference type="EMBL" id="CAL8111615.1"/>
    </source>
</evidence>
<dbReference type="PROSITE" id="PS50097">
    <property type="entry name" value="BTB"/>
    <property type="match status" value="1"/>
</dbReference>
<feature type="domain" description="BTB" evidence="1">
    <location>
        <begin position="160"/>
        <end position="229"/>
    </location>
</feature>
<dbReference type="SUPFAM" id="SSF49599">
    <property type="entry name" value="TRAF domain-like"/>
    <property type="match status" value="1"/>
</dbReference>
<keyword evidence="4" id="KW-1185">Reference proteome</keyword>
<dbReference type="InterPro" id="IPR008974">
    <property type="entry name" value="TRAF-like"/>
</dbReference>
<dbReference type="InterPro" id="IPR002083">
    <property type="entry name" value="MATH/TRAF_dom"/>
</dbReference>
<evidence type="ECO:0000313" key="4">
    <source>
        <dbReference type="Proteomes" id="UP001642540"/>
    </source>
</evidence>
<dbReference type="Proteomes" id="UP001642540">
    <property type="component" value="Unassembled WGS sequence"/>
</dbReference>
<dbReference type="Pfam" id="PF00651">
    <property type="entry name" value="BTB"/>
    <property type="match status" value="1"/>
</dbReference>
<dbReference type="InterPro" id="IPR000210">
    <property type="entry name" value="BTB/POZ_dom"/>
</dbReference>
<dbReference type="PANTHER" id="PTHR24413">
    <property type="entry name" value="SPECKLE-TYPE POZ PROTEIN"/>
    <property type="match status" value="1"/>
</dbReference>
<dbReference type="Gene3D" id="2.60.210.10">
    <property type="entry name" value="Apoptosis, Tumor Necrosis Factor Receptor Associated Protein 2, Chain A"/>
    <property type="match status" value="1"/>
</dbReference>
<sequence length="321" mass="36179">MSDLQEIESPVFPEDTKTKHNWQLSMFPKKKVENKDYIALYLSIVGGVTDDVKASFQFSILNTDGRAVIQTSKRSHIFSRPNYPYFGVRKVTSSAGLIAPEQQQQLVANDSLKILCQVWIDDGLKQKLGAPNISAEETSRLWKDDLANYIEKMYKESIGTDVTVLAGTSNFKAHKAILTGRSSVFAAMLNNNENMLEMATATVTITDFDQEVVKGMLDYLYTGQADCMEERALELLQIAEKYELTGLKGHCEYVISENLKFENVVMILVLAHNQNASYLKSRAFDFINMNKQELSQMESFQADVKTYSASEILAELYLAQP</sequence>
<dbReference type="EMBL" id="CAXLJM020000046">
    <property type="protein sequence ID" value="CAL8111615.1"/>
    <property type="molecule type" value="Genomic_DNA"/>
</dbReference>
<organism evidence="3 4">
    <name type="scientific">Orchesella dallaii</name>
    <dbReference type="NCBI Taxonomy" id="48710"/>
    <lineage>
        <taxon>Eukaryota</taxon>
        <taxon>Metazoa</taxon>
        <taxon>Ecdysozoa</taxon>
        <taxon>Arthropoda</taxon>
        <taxon>Hexapoda</taxon>
        <taxon>Collembola</taxon>
        <taxon>Entomobryomorpha</taxon>
        <taxon>Entomobryoidea</taxon>
        <taxon>Orchesellidae</taxon>
        <taxon>Orchesellinae</taxon>
        <taxon>Orchesella</taxon>
    </lineage>
</organism>
<dbReference type="Pfam" id="PF22486">
    <property type="entry name" value="MATH_2"/>
    <property type="match status" value="1"/>
</dbReference>
<feature type="domain" description="MATH" evidence="2">
    <location>
        <begin position="1"/>
        <end position="118"/>
    </location>
</feature>
<evidence type="ECO:0008006" key="5">
    <source>
        <dbReference type="Google" id="ProtNLM"/>
    </source>
</evidence>
<accession>A0ABP1QTQ7</accession>
<reference evidence="3 4" key="1">
    <citation type="submission" date="2024-08" db="EMBL/GenBank/DDBJ databases">
        <authorList>
            <person name="Cucini C."/>
            <person name="Frati F."/>
        </authorList>
    </citation>
    <scope>NUCLEOTIDE SEQUENCE [LARGE SCALE GENOMIC DNA]</scope>
</reference>
<gene>
    <name evidence="3" type="ORF">ODALV1_LOCUS15201</name>
</gene>
<proteinExistence type="predicted"/>